<comment type="caution">
    <text evidence="1">The sequence shown here is derived from an EMBL/GenBank/DDBJ whole genome shotgun (WGS) entry which is preliminary data.</text>
</comment>
<protein>
    <submittedName>
        <fullName evidence="1">Uncharacterized protein</fullName>
    </submittedName>
</protein>
<sequence length="116" mass="12829">MRGNLRLFGNQSDVHVANAIAALVGFVNGAAEDVLRVHAFARWIIIREKVSDVGQTKRAEDGVRQRMRQAICVRMAIEPFIVRDIDAAQHETAGGREAVNVVTKTDAKREAHCAYC</sequence>
<gene>
    <name evidence="1" type="ORF">GCM10007047_09520</name>
</gene>
<keyword evidence="2" id="KW-1185">Reference proteome</keyword>
<name>A0A8J3DE46_9BACT</name>
<reference evidence="1" key="2">
    <citation type="submission" date="2020-09" db="EMBL/GenBank/DDBJ databases">
        <authorList>
            <person name="Sun Q."/>
            <person name="Kim S."/>
        </authorList>
    </citation>
    <scope>NUCLEOTIDE SEQUENCE</scope>
    <source>
        <strain evidence="1">KCTC 12870</strain>
    </source>
</reference>
<organism evidence="1 2">
    <name type="scientific">Cerasicoccus arenae</name>
    <dbReference type="NCBI Taxonomy" id="424488"/>
    <lineage>
        <taxon>Bacteria</taxon>
        <taxon>Pseudomonadati</taxon>
        <taxon>Verrucomicrobiota</taxon>
        <taxon>Opitutia</taxon>
        <taxon>Puniceicoccales</taxon>
        <taxon>Cerasicoccaceae</taxon>
        <taxon>Cerasicoccus</taxon>
    </lineage>
</organism>
<proteinExistence type="predicted"/>
<accession>A0A8J3DE46</accession>
<dbReference type="EMBL" id="BMXG01000004">
    <property type="protein sequence ID" value="GHB95763.1"/>
    <property type="molecule type" value="Genomic_DNA"/>
</dbReference>
<evidence type="ECO:0000313" key="1">
    <source>
        <dbReference type="EMBL" id="GHB95763.1"/>
    </source>
</evidence>
<dbReference type="Proteomes" id="UP000642829">
    <property type="component" value="Unassembled WGS sequence"/>
</dbReference>
<evidence type="ECO:0000313" key="2">
    <source>
        <dbReference type="Proteomes" id="UP000642829"/>
    </source>
</evidence>
<dbReference type="AlphaFoldDB" id="A0A8J3DE46"/>
<reference evidence="1" key="1">
    <citation type="journal article" date="2014" name="Int. J. Syst. Evol. Microbiol.">
        <title>Complete genome sequence of Corynebacterium casei LMG S-19264T (=DSM 44701T), isolated from a smear-ripened cheese.</title>
        <authorList>
            <consortium name="US DOE Joint Genome Institute (JGI-PGF)"/>
            <person name="Walter F."/>
            <person name="Albersmeier A."/>
            <person name="Kalinowski J."/>
            <person name="Ruckert C."/>
        </authorList>
    </citation>
    <scope>NUCLEOTIDE SEQUENCE</scope>
    <source>
        <strain evidence="1">KCTC 12870</strain>
    </source>
</reference>